<dbReference type="KEGG" id="dbr:Deba_1969"/>
<dbReference type="NCBIfam" id="TIGR00810">
    <property type="entry name" value="secG"/>
    <property type="match status" value="1"/>
</dbReference>
<dbReference type="eggNOG" id="COG1314">
    <property type="taxonomic scope" value="Bacteria"/>
</dbReference>
<dbReference type="OrthoDB" id="121323at2"/>
<reference evidence="12 13" key="1">
    <citation type="journal article" date="2010" name="Stand. Genomic Sci.">
        <title>Complete genome sequence of Desulfarculus baarsii type strain (2st14).</title>
        <authorList>
            <person name="Sun H."/>
            <person name="Spring S."/>
            <person name="Lapidus A."/>
            <person name="Davenport K."/>
            <person name="Del Rio T.G."/>
            <person name="Tice H."/>
            <person name="Nolan M."/>
            <person name="Copeland A."/>
            <person name="Cheng J.F."/>
            <person name="Lucas S."/>
            <person name="Tapia R."/>
            <person name="Goodwin L."/>
            <person name="Pitluck S."/>
            <person name="Ivanova N."/>
            <person name="Pagani I."/>
            <person name="Mavromatis K."/>
            <person name="Ovchinnikova G."/>
            <person name="Pati A."/>
            <person name="Chen A."/>
            <person name="Palaniappan K."/>
            <person name="Hauser L."/>
            <person name="Chang Y.J."/>
            <person name="Jeffries C.D."/>
            <person name="Detter J.C."/>
            <person name="Han C."/>
            <person name="Rohde M."/>
            <person name="Brambilla E."/>
            <person name="Goker M."/>
            <person name="Woyke T."/>
            <person name="Bristow J."/>
            <person name="Eisen J.A."/>
            <person name="Markowitz V."/>
            <person name="Hugenholtz P."/>
            <person name="Kyrpides N.C."/>
            <person name="Klenk H.P."/>
            <person name="Land M."/>
        </authorList>
    </citation>
    <scope>NUCLEOTIDE SEQUENCE [LARGE SCALE GENOMIC DNA]</scope>
    <source>
        <strain evidence="13">ATCC 33931 / DSM 2075 / LMG 7858 / VKM B-1802 / 2st14</strain>
    </source>
</reference>
<dbReference type="GO" id="GO:0015450">
    <property type="term" value="F:protein-transporting ATPase activity"/>
    <property type="evidence" value="ECO:0007669"/>
    <property type="project" value="UniProtKB-UniRule"/>
</dbReference>
<dbReference type="Proteomes" id="UP000009047">
    <property type="component" value="Chromosome"/>
</dbReference>
<name>E1QL69_DESB2</name>
<evidence type="ECO:0000313" key="12">
    <source>
        <dbReference type="EMBL" id="ADK85334.1"/>
    </source>
</evidence>
<gene>
    <name evidence="12" type="ordered locus">Deba_1969</name>
</gene>
<dbReference type="Pfam" id="PF03840">
    <property type="entry name" value="SecG"/>
    <property type="match status" value="1"/>
</dbReference>
<evidence type="ECO:0000256" key="8">
    <source>
        <dbReference type="ARBA" id="ARBA00023010"/>
    </source>
</evidence>
<dbReference type="GO" id="GO:0005886">
    <property type="term" value="C:plasma membrane"/>
    <property type="evidence" value="ECO:0007669"/>
    <property type="project" value="UniProtKB-SubCell"/>
</dbReference>
<dbReference type="EMBL" id="CP002085">
    <property type="protein sequence ID" value="ADK85334.1"/>
    <property type="molecule type" value="Genomic_DNA"/>
</dbReference>
<feature type="transmembrane region" description="Helical" evidence="10">
    <location>
        <begin position="51"/>
        <end position="72"/>
    </location>
</feature>
<dbReference type="GO" id="GO:0043952">
    <property type="term" value="P:protein transport by the Sec complex"/>
    <property type="evidence" value="ECO:0007669"/>
    <property type="project" value="TreeGrafter"/>
</dbReference>
<dbReference type="HOGENOM" id="CLU_094156_2_1_7"/>
<evidence type="ECO:0000256" key="4">
    <source>
        <dbReference type="ARBA" id="ARBA00022475"/>
    </source>
</evidence>
<evidence type="ECO:0000256" key="3">
    <source>
        <dbReference type="ARBA" id="ARBA00022448"/>
    </source>
</evidence>
<dbReference type="RefSeq" id="WP_013258775.1">
    <property type="nucleotide sequence ID" value="NC_014365.1"/>
</dbReference>
<accession>E1QL69</accession>
<dbReference type="STRING" id="644282.Deba_1969"/>
<feature type="region of interest" description="Disordered" evidence="11">
    <location>
        <begin position="82"/>
        <end position="137"/>
    </location>
</feature>
<dbReference type="PANTHER" id="PTHR34182:SF1">
    <property type="entry name" value="PROTEIN-EXPORT MEMBRANE PROTEIN SECG"/>
    <property type="match status" value="1"/>
</dbReference>
<evidence type="ECO:0000256" key="5">
    <source>
        <dbReference type="ARBA" id="ARBA00022692"/>
    </source>
</evidence>
<dbReference type="AlphaFoldDB" id="E1QL69"/>
<dbReference type="GO" id="GO:0065002">
    <property type="term" value="P:intracellular protein transmembrane transport"/>
    <property type="evidence" value="ECO:0007669"/>
    <property type="project" value="TreeGrafter"/>
</dbReference>
<evidence type="ECO:0000256" key="9">
    <source>
        <dbReference type="ARBA" id="ARBA00023136"/>
    </source>
</evidence>
<keyword evidence="7 10" id="KW-1133">Transmembrane helix</keyword>
<comment type="caution">
    <text evidence="10">Lacks conserved residue(s) required for the propagation of feature annotation.</text>
</comment>
<feature type="compositionally biased region" description="Low complexity" evidence="11">
    <location>
        <begin position="86"/>
        <end position="137"/>
    </location>
</feature>
<comment type="similarity">
    <text evidence="2 10">Belongs to the SecG family.</text>
</comment>
<sequence length="137" mass="13356">MQIALILLHLVACAILVLVVLLQTGKGASLGAAFGGASQTVFGSSGAQTFLGKMTTIVAVIFMVTSLTLAITAGGKGSKSVMADVAQPAAQQESAPPAPPKADATAPAPTATDKGVAPAEKPAPQAPAAPAKPAEGK</sequence>
<keyword evidence="9 10" id="KW-0472">Membrane</keyword>
<evidence type="ECO:0000313" key="13">
    <source>
        <dbReference type="Proteomes" id="UP000009047"/>
    </source>
</evidence>
<keyword evidence="13" id="KW-1185">Reference proteome</keyword>
<keyword evidence="4 10" id="KW-1003">Cell membrane</keyword>
<proteinExistence type="inferred from homology"/>
<dbReference type="PRINTS" id="PR01651">
    <property type="entry name" value="SECGEXPORT"/>
</dbReference>
<comment type="subcellular location">
    <subcellularLocation>
        <location evidence="1 10">Cell membrane</location>
        <topology evidence="1 10">Multi-pass membrane protein</topology>
    </subcellularLocation>
</comment>
<keyword evidence="5 10" id="KW-0812">Transmembrane</keyword>
<dbReference type="GO" id="GO:0009306">
    <property type="term" value="P:protein secretion"/>
    <property type="evidence" value="ECO:0007669"/>
    <property type="project" value="UniProtKB-UniRule"/>
</dbReference>
<evidence type="ECO:0000256" key="11">
    <source>
        <dbReference type="SAM" id="MobiDB-lite"/>
    </source>
</evidence>
<keyword evidence="3 10" id="KW-0813">Transport</keyword>
<organism evidence="12 13">
    <name type="scientific">Desulfarculus baarsii (strain ATCC 33931 / DSM 2075 / LMG 7858 / VKM B-1802 / 2st14)</name>
    <dbReference type="NCBI Taxonomy" id="644282"/>
    <lineage>
        <taxon>Bacteria</taxon>
        <taxon>Pseudomonadati</taxon>
        <taxon>Thermodesulfobacteriota</taxon>
        <taxon>Desulfarculia</taxon>
        <taxon>Desulfarculales</taxon>
        <taxon>Desulfarculaceae</taxon>
        <taxon>Desulfarculus</taxon>
    </lineage>
</organism>
<evidence type="ECO:0000256" key="2">
    <source>
        <dbReference type="ARBA" id="ARBA00008445"/>
    </source>
</evidence>
<protein>
    <recommendedName>
        <fullName evidence="10">Protein-export membrane protein SecG</fullName>
    </recommendedName>
</protein>
<comment type="function">
    <text evidence="10">Involved in protein export. Participates in an early event of protein translocation.</text>
</comment>
<keyword evidence="6 10" id="KW-0653">Protein transport</keyword>
<evidence type="ECO:0000256" key="6">
    <source>
        <dbReference type="ARBA" id="ARBA00022927"/>
    </source>
</evidence>
<evidence type="ECO:0000256" key="1">
    <source>
        <dbReference type="ARBA" id="ARBA00004651"/>
    </source>
</evidence>
<dbReference type="PANTHER" id="PTHR34182">
    <property type="entry name" value="PROTEIN-EXPORT MEMBRANE PROTEIN SECG"/>
    <property type="match status" value="1"/>
</dbReference>
<dbReference type="InterPro" id="IPR004692">
    <property type="entry name" value="SecG"/>
</dbReference>
<evidence type="ECO:0000256" key="10">
    <source>
        <dbReference type="RuleBase" id="RU365087"/>
    </source>
</evidence>
<keyword evidence="8 10" id="KW-0811">Translocation</keyword>
<evidence type="ECO:0000256" key="7">
    <source>
        <dbReference type="ARBA" id="ARBA00022989"/>
    </source>
</evidence>